<dbReference type="Gene3D" id="1.20.1560.10">
    <property type="entry name" value="ABC transporter type 1, transmembrane domain"/>
    <property type="match status" value="1"/>
</dbReference>
<dbReference type="InParanoid" id="A0LSG0"/>
<evidence type="ECO:0000313" key="10">
    <source>
        <dbReference type="EMBL" id="ABK52370.1"/>
    </source>
</evidence>
<dbReference type="GO" id="GO:0005524">
    <property type="term" value="F:ATP binding"/>
    <property type="evidence" value="ECO:0007669"/>
    <property type="project" value="UniProtKB-KW"/>
</dbReference>
<dbReference type="SUPFAM" id="SSF90123">
    <property type="entry name" value="ABC transporter transmembrane region"/>
    <property type="match status" value="1"/>
</dbReference>
<proteinExistence type="predicted"/>
<evidence type="ECO:0000259" key="9">
    <source>
        <dbReference type="PROSITE" id="PS50929"/>
    </source>
</evidence>
<evidence type="ECO:0000256" key="7">
    <source>
        <dbReference type="SAM" id="Phobius"/>
    </source>
</evidence>
<dbReference type="PROSITE" id="PS50893">
    <property type="entry name" value="ABC_TRANSPORTER_2"/>
    <property type="match status" value="1"/>
</dbReference>
<evidence type="ECO:0000259" key="8">
    <source>
        <dbReference type="PROSITE" id="PS50893"/>
    </source>
</evidence>
<accession>A0LSG0</accession>
<dbReference type="SUPFAM" id="SSF52540">
    <property type="entry name" value="P-loop containing nucleoside triphosphate hydrolases"/>
    <property type="match status" value="1"/>
</dbReference>
<dbReference type="GO" id="GO:0016887">
    <property type="term" value="F:ATP hydrolysis activity"/>
    <property type="evidence" value="ECO:0007669"/>
    <property type="project" value="InterPro"/>
</dbReference>
<protein>
    <submittedName>
        <fullName evidence="10">ABC transporter related protein</fullName>
    </submittedName>
</protein>
<dbReference type="RefSeq" id="WP_011719433.1">
    <property type="nucleotide sequence ID" value="NC_008578.1"/>
</dbReference>
<dbReference type="InterPro" id="IPR039421">
    <property type="entry name" value="Type_1_exporter"/>
</dbReference>
<keyword evidence="6 7" id="KW-0472">Membrane</keyword>
<evidence type="ECO:0000256" key="5">
    <source>
        <dbReference type="ARBA" id="ARBA00022989"/>
    </source>
</evidence>
<dbReference type="FunCoup" id="A0LSG0">
    <property type="interactions" value="25"/>
</dbReference>
<dbReference type="AlphaFoldDB" id="A0LSG0"/>
<dbReference type="GO" id="GO:0034775">
    <property type="term" value="P:glutathione transmembrane transport"/>
    <property type="evidence" value="ECO:0007669"/>
    <property type="project" value="InterPro"/>
</dbReference>
<dbReference type="Pfam" id="PF00005">
    <property type="entry name" value="ABC_tran"/>
    <property type="match status" value="1"/>
</dbReference>
<gene>
    <name evidence="10" type="ordered locus">Acel_0597</name>
</gene>
<evidence type="ECO:0000256" key="3">
    <source>
        <dbReference type="ARBA" id="ARBA00022741"/>
    </source>
</evidence>
<organism evidence="10 11">
    <name type="scientific">Acidothermus cellulolyticus (strain ATCC 43068 / DSM 8971 / 11B)</name>
    <dbReference type="NCBI Taxonomy" id="351607"/>
    <lineage>
        <taxon>Bacteria</taxon>
        <taxon>Bacillati</taxon>
        <taxon>Actinomycetota</taxon>
        <taxon>Actinomycetes</taxon>
        <taxon>Acidothermales</taxon>
        <taxon>Acidothermaceae</taxon>
        <taxon>Acidothermus</taxon>
    </lineage>
</organism>
<feature type="transmembrane region" description="Helical" evidence="7">
    <location>
        <begin position="27"/>
        <end position="50"/>
    </location>
</feature>
<dbReference type="InterPro" id="IPR003593">
    <property type="entry name" value="AAA+_ATPase"/>
</dbReference>
<reference evidence="10 11" key="1">
    <citation type="journal article" date="2009" name="Genome Res.">
        <title>Complete genome of the cellulolytic thermophile Acidothermus cellulolyticus 11B provides insights into its ecophysiological and evolutionary adaptations.</title>
        <authorList>
            <person name="Barabote R.D."/>
            <person name="Xie G."/>
            <person name="Leu D.H."/>
            <person name="Normand P."/>
            <person name="Necsulea A."/>
            <person name="Daubin V."/>
            <person name="Medigue C."/>
            <person name="Adney W.S."/>
            <person name="Xu X.C."/>
            <person name="Lapidus A."/>
            <person name="Parales R.E."/>
            <person name="Detter C."/>
            <person name="Pujic P."/>
            <person name="Bruce D."/>
            <person name="Lavire C."/>
            <person name="Challacombe J.F."/>
            <person name="Brettin T.S."/>
            <person name="Berry A.M."/>
        </authorList>
    </citation>
    <scope>NUCLEOTIDE SEQUENCE [LARGE SCALE GENOMIC DNA]</scope>
    <source>
        <strain evidence="11">ATCC 43068 / DSM 8971 / 11B</strain>
    </source>
</reference>
<feature type="transmembrane region" description="Helical" evidence="7">
    <location>
        <begin position="274"/>
        <end position="297"/>
    </location>
</feature>
<dbReference type="Gene3D" id="3.40.50.300">
    <property type="entry name" value="P-loop containing nucleotide triphosphate hydrolases"/>
    <property type="match status" value="1"/>
</dbReference>
<evidence type="ECO:0000256" key="4">
    <source>
        <dbReference type="ARBA" id="ARBA00022840"/>
    </source>
</evidence>
<sequence>MSASPPPTETALPRLWRRVEWRTCLKAVAISWTTVGSGIGLMTMAGWLITDASLRPPILALAVAAASVQSLALGRGVGRYAARLVLHAAALRYLGRIRLWLYDRLEPLVPAAVPRTGEVVNRLVTDADVVANGRIRGAAAITDAVGAWLIGTLAAIAIQPVLGMIVAAGTAAAQGIALWSTTVHERAEQRLSEARALLNAQVFEAFSALPELLVYDRSDVLDTVVRHATAETRPHEVRHALTVGLTRMLISIISGGTLVLVLLIGRHLAARGAINGSSVAAAAFLVLAVGEVCLALPDGLQNIGRARGAARNLSAVASRPLPSREPAVAGVPPTRPAQLLARDIVVRRSQQADSVSPATGVTEFRYPTVHVPPRARLVVTGPNGSGKSTLSYVLLHFLEPLSGAVMLGDVPLHTLRRTQIAEVVGWMPDEVYIFTATVRDNVRLAAPTASDDACKTALSRVGLAQWLTSLPNGLDTILGAGGRQLSSGERQRLGLARLLLTAVDIVLLDEPAAHIEPHDVPRLLAEIDAEFTEKSLVIMTPEGIDIPLRADATIVLGR</sequence>
<dbReference type="Proteomes" id="UP000008221">
    <property type="component" value="Chromosome"/>
</dbReference>
<dbReference type="PROSITE" id="PS50929">
    <property type="entry name" value="ABC_TM1F"/>
    <property type="match status" value="1"/>
</dbReference>
<dbReference type="PANTHER" id="PTHR43394">
    <property type="entry name" value="ATP-DEPENDENT PERMEASE MDL1, MITOCHONDRIAL"/>
    <property type="match status" value="1"/>
</dbReference>
<evidence type="ECO:0000256" key="2">
    <source>
        <dbReference type="ARBA" id="ARBA00022692"/>
    </source>
</evidence>
<dbReference type="InterPro" id="IPR036640">
    <property type="entry name" value="ABC1_TM_sf"/>
</dbReference>
<dbReference type="GO" id="GO:0005886">
    <property type="term" value="C:plasma membrane"/>
    <property type="evidence" value="ECO:0007669"/>
    <property type="project" value="UniProtKB-SubCell"/>
</dbReference>
<evidence type="ECO:0000256" key="1">
    <source>
        <dbReference type="ARBA" id="ARBA00004651"/>
    </source>
</evidence>
<dbReference type="InterPro" id="IPR003439">
    <property type="entry name" value="ABC_transporter-like_ATP-bd"/>
</dbReference>
<evidence type="ECO:0000313" key="11">
    <source>
        <dbReference type="Proteomes" id="UP000008221"/>
    </source>
</evidence>
<dbReference type="InterPro" id="IPR017871">
    <property type="entry name" value="ABC_transporter-like_CS"/>
</dbReference>
<keyword evidence="4" id="KW-0067">ATP-binding</keyword>
<dbReference type="eggNOG" id="COG4987">
    <property type="taxonomic scope" value="Bacteria"/>
</dbReference>
<keyword evidence="11" id="KW-1185">Reference proteome</keyword>
<dbReference type="PANTHER" id="PTHR43394:SF1">
    <property type="entry name" value="ATP-BINDING CASSETTE SUB-FAMILY B MEMBER 10, MITOCHONDRIAL"/>
    <property type="match status" value="1"/>
</dbReference>
<dbReference type="SMART" id="SM00382">
    <property type="entry name" value="AAA"/>
    <property type="match status" value="1"/>
</dbReference>
<dbReference type="GO" id="GO:0015421">
    <property type="term" value="F:ABC-type oligopeptide transporter activity"/>
    <property type="evidence" value="ECO:0007669"/>
    <property type="project" value="TreeGrafter"/>
</dbReference>
<feature type="domain" description="ABC transporter" evidence="8">
    <location>
        <begin position="339"/>
        <end position="558"/>
    </location>
</feature>
<comment type="subcellular location">
    <subcellularLocation>
        <location evidence="1">Cell membrane</location>
        <topology evidence="1">Multi-pass membrane protein</topology>
    </subcellularLocation>
</comment>
<dbReference type="EMBL" id="CP000481">
    <property type="protein sequence ID" value="ABK52370.1"/>
    <property type="molecule type" value="Genomic_DNA"/>
</dbReference>
<dbReference type="InterPro" id="IPR014223">
    <property type="entry name" value="ABC_CydC/D"/>
</dbReference>
<dbReference type="HOGENOM" id="CLU_000604_84_9_11"/>
<feature type="domain" description="ABC transmembrane type-1" evidence="9">
    <location>
        <begin position="27"/>
        <end position="305"/>
    </location>
</feature>
<keyword evidence="5 7" id="KW-1133">Transmembrane helix</keyword>
<dbReference type="STRING" id="351607.Acel_0597"/>
<feature type="transmembrane region" description="Helical" evidence="7">
    <location>
        <begin position="248"/>
        <end position="268"/>
    </location>
</feature>
<dbReference type="OrthoDB" id="9806127at2"/>
<dbReference type="KEGG" id="ace:Acel_0597"/>
<name>A0LSG0_ACIC1</name>
<dbReference type="InterPro" id="IPR027417">
    <property type="entry name" value="P-loop_NTPase"/>
</dbReference>
<dbReference type="GO" id="GO:0045454">
    <property type="term" value="P:cell redox homeostasis"/>
    <property type="evidence" value="ECO:0007669"/>
    <property type="project" value="InterPro"/>
</dbReference>
<dbReference type="PROSITE" id="PS00211">
    <property type="entry name" value="ABC_TRANSPORTER_1"/>
    <property type="match status" value="1"/>
</dbReference>
<dbReference type="InterPro" id="IPR011527">
    <property type="entry name" value="ABC1_TM_dom"/>
</dbReference>
<evidence type="ECO:0000256" key="6">
    <source>
        <dbReference type="ARBA" id="ARBA00023136"/>
    </source>
</evidence>
<feature type="transmembrane region" description="Helical" evidence="7">
    <location>
        <begin position="56"/>
        <end position="74"/>
    </location>
</feature>
<dbReference type="NCBIfam" id="TIGR02868">
    <property type="entry name" value="CydC"/>
    <property type="match status" value="1"/>
</dbReference>
<keyword evidence="3" id="KW-0547">Nucleotide-binding</keyword>
<keyword evidence="2 7" id="KW-0812">Transmembrane</keyword>